<name>A0A2G5I2W5_CERBT</name>
<reference evidence="2 3" key="1">
    <citation type="submission" date="2015-10" db="EMBL/GenBank/DDBJ databases">
        <title>The cercosporin biosynthetic gene cluster was horizontally transferred to several fungal lineages and shown to be expanded in Cercospora beticola based on microsynteny with recipient genomes.</title>
        <authorList>
            <person name="De Jonge R."/>
            <person name="Ebert M.K."/>
            <person name="Suttle J.C."/>
            <person name="Jurick Ii W.M."/>
            <person name="Secor G.A."/>
            <person name="Thomma B.P."/>
            <person name="Van De Peer Y."/>
            <person name="Bolton M.D."/>
        </authorList>
    </citation>
    <scope>NUCLEOTIDE SEQUENCE [LARGE SCALE GENOMIC DNA]</scope>
    <source>
        <strain evidence="2 3">09-40</strain>
    </source>
</reference>
<evidence type="ECO:0000313" key="2">
    <source>
        <dbReference type="EMBL" id="PIA98842.1"/>
    </source>
</evidence>
<evidence type="ECO:0000256" key="1">
    <source>
        <dbReference type="SAM" id="MobiDB-lite"/>
    </source>
</evidence>
<comment type="caution">
    <text evidence="2">The sequence shown here is derived from an EMBL/GenBank/DDBJ whole genome shotgun (WGS) entry which is preliminary data.</text>
</comment>
<protein>
    <submittedName>
        <fullName evidence="2">Uncharacterized protein</fullName>
    </submittedName>
</protein>
<evidence type="ECO:0000313" key="3">
    <source>
        <dbReference type="Proteomes" id="UP000230605"/>
    </source>
</evidence>
<sequence length="108" mass="11524">MKHIEVHYSTQLKLRARSPASTSSSYNSGICITSFSLGLKSLSCSSNNCSSAAFSTISLPPSSKSFTSTHSASMALACLCILPFSSAAKRPSRRSSVKNNDLPYFFSS</sequence>
<dbReference type="AlphaFoldDB" id="A0A2G5I2W5"/>
<dbReference type="EMBL" id="LKMD01000101">
    <property type="protein sequence ID" value="PIA98842.1"/>
    <property type="molecule type" value="Genomic_DNA"/>
</dbReference>
<proteinExistence type="predicted"/>
<accession>A0A2G5I2W5</accession>
<gene>
    <name evidence="2" type="ORF">CB0940_03210</name>
</gene>
<dbReference type="Proteomes" id="UP000230605">
    <property type="component" value="Chromosome 3"/>
</dbReference>
<organism evidence="2 3">
    <name type="scientific">Cercospora beticola</name>
    <name type="common">Sugarbeet leaf spot fungus</name>
    <dbReference type="NCBI Taxonomy" id="122368"/>
    <lineage>
        <taxon>Eukaryota</taxon>
        <taxon>Fungi</taxon>
        <taxon>Dikarya</taxon>
        <taxon>Ascomycota</taxon>
        <taxon>Pezizomycotina</taxon>
        <taxon>Dothideomycetes</taxon>
        <taxon>Dothideomycetidae</taxon>
        <taxon>Mycosphaerellales</taxon>
        <taxon>Mycosphaerellaceae</taxon>
        <taxon>Cercospora</taxon>
    </lineage>
</organism>
<feature type="region of interest" description="Disordered" evidence="1">
    <location>
        <begin position="88"/>
        <end position="108"/>
    </location>
</feature>